<dbReference type="STRING" id="471870.BACINT_04237"/>
<protein>
    <submittedName>
        <fullName evidence="1">Uncharacterized protein</fullName>
    </submittedName>
</protein>
<proteinExistence type="predicted"/>
<dbReference type="AlphaFoldDB" id="B3CEV6"/>
<gene>
    <name evidence="1" type="ORF">BACINT_04237</name>
</gene>
<evidence type="ECO:0000313" key="1">
    <source>
        <dbReference type="EMBL" id="EDV05094.1"/>
    </source>
</evidence>
<reference evidence="1 2" key="2">
    <citation type="submission" date="2008-04" db="EMBL/GenBank/DDBJ databases">
        <authorList>
            <person name="Fulton L."/>
            <person name="Clifton S."/>
            <person name="Fulton B."/>
            <person name="Xu J."/>
            <person name="Minx P."/>
            <person name="Pepin K.H."/>
            <person name="Johnson M."/>
            <person name="Thiruvilangam P."/>
            <person name="Bhonagiri V."/>
            <person name="Nash W.E."/>
            <person name="Mardis E.R."/>
            <person name="Wilson R.K."/>
        </authorList>
    </citation>
    <scope>NUCLEOTIDE SEQUENCE [LARGE SCALE GENOMIC DNA]</scope>
    <source>
        <strain evidence="1 2">DSM 17393</strain>
    </source>
</reference>
<comment type="caution">
    <text evidence="1">The sequence shown here is derived from an EMBL/GenBank/DDBJ whole genome shotgun (WGS) entry which is preliminary data.</text>
</comment>
<reference evidence="1 2" key="1">
    <citation type="submission" date="2008-04" db="EMBL/GenBank/DDBJ databases">
        <title>Draft genome sequence of Bacteroides intestinalis (DSM 17393).</title>
        <authorList>
            <person name="Sudarsanam P."/>
            <person name="Ley R."/>
            <person name="Guruge J."/>
            <person name="Turnbaugh P.J."/>
            <person name="Mahowald M."/>
            <person name="Liep D."/>
            <person name="Gordon J."/>
        </authorList>
    </citation>
    <scope>NUCLEOTIDE SEQUENCE [LARGE SCALE GENOMIC DNA]</scope>
    <source>
        <strain evidence="1 2">DSM 17393</strain>
    </source>
</reference>
<dbReference type="Proteomes" id="UP000004596">
    <property type="component" value="Unassembled WGS sequence"/>
</dbReference>
<evidence type="ECO:0000313" key="2">
    <source>
        <dbReference type="Proteomes" id="UP000004596"/>
    </source>
</evidence>
<name>B3CEV6_9BACE</name>
<sequence>MIASDLWSPAFITIYFSPLQFYIYTPLARTFEKIILLLQQSLADYSDNLQL</sequence>
<organism evidence="1 2">
    <name type="scientific">Bacteroides intestinalis DSM 17393</name>
    <dbReference type="NCBI Taxonomy" id="471870"/>
    <lineage>
        <taxon>Bacteria</taxon>
        <taxon>Pseudomonadati</taxon>
        <taxon>Bacteroidota</taxon>
        <taxon>Bacteroidia</taxon>
        <taxon>Bacteroidales</taxon>
        <taxon>Bacteroidaceae</taxon>
        <taxon>Bacteroides</taxon>
    </lineage>
</organism>
<dbReference type="EMBL" id="ABJL02000008">
    <property type="protein sequence ID" value="EDV05094.1"/>
    <property type="molecule type" value="Genomic_DNA"/>
</dbReference>
<accession>B3CEV6</accession>